<evidence type="ECO:0000313" key="4">
    <source>
        <dbReference type="EMBL" id="HIX45959.1"/>
    </source>
</evidence>
<reference evidence="4" key="2">
    <citation type="submission" date="2021-04" db="EMBL/GenBank/DDBJ databases">
        <authorList>
            <person name="Gilroy R."/>
        </authorList>
    </citation>
    <scope>NUCLEOTIDE SEQUENCE</scope>
    <source>
        <strain evidence="4">ChiHjej12B11-16260</strain>
    </source>
</reference>
<evidence type="ECO:0000256" key="2">
    <source>
        <dbReference type="SAM" id="SignalP"/>
    </source>
</evidence>
<keyword evidence="2" id="KW-0732">Signal</keyword>
<evidence type="ECO:0000259" key="3">
    <source>
        <dbReference type="SMART" id="SM00642"/>
    </source>
</evidence>
<dbReference type="Gene3D" id="2.60.40.1180">
    <property type="entry name" value="Golgi alpha-mannosidase II"/>
    <property type="match status" value="1"/>
</dbReference>
<dbReference type="SUPFAM" id="SSF51011">
    <property type="entry name" value="Glycosyl hydrolase domain"/>
    <property type="match status" value="1"/>
</dbReference>
<dbReference type="CDD" id="cd11350">
    <property type="entry name" value="AmyAc_4"/>
    <property type="match status" value="1"/>
</dbReference>
<evidence type="ECO:0000313" key="5">
    <source>
        <dbReference type="Proteomes" id="UP000824246"/>
    </source>
</evidence>
<dbReference type="InterPro" id="IPR014756">
    <property type="entry name" value="Ig_E-set"/>
</dbReference>
<name>A0A9D1VS19_9BACT</name>
<dbReference type="Gene3D" id="3.20.20.80">
    <property type="entry name" value="Glycosidases"/>
    <property type="match status" value="1"/>
</dbReference>
<organism evidence="4 5">
    <name type="scientific">Candidatus Barnesiella excrementipullorum</name>
    <dbReference type="NCBI Taxonomy" id="2838479"/>
    <lineage>
        <taxon>Bacteria</taxon>
        <taxon>Pseudomonadati</taxon>
        <taxon>Bacteroidota</taxon>
        <taxon>Bacteroidia</taxon>
        <taxon>Bacteroidales</taxon>
        <taxon>Barnesiellaceae</taxon>
        <taxon>Barnesiella</taxon>
    </lineage>
</organism>
<dbReference type="GO" id="GO:0005975">
    <property type="term" value="P:carbohydrate metabolic process"/>
    <property type="evidence" value="ECO:0007669"/>
    <property type="project" value="InterPro"/>
</dbReference>
<sequence>MKKNLLLFILAFIGITAASAQGTVSTVPATLNANEQGKIIFEAAPSSPLYNYSGDVYVHIGVVDGSTWNYVPADWDENIEKCRMTREGSAKWSITLSPTIREWFGATTPVKKIGVVFRNEDGTKKGIAADRFINVVDDNLYASITVTPESEILPIGSNITVKVTATQAANITLKVTYPNASQETYNSDGAATSMTTPSLNLSTAGTLSLSAEVTANGETARSEKIITVREEVTHATRPAGVTEGINIIDEHTATFVLFDSDKNGKASDCVYWIGDLNQWQTQNEYLMKRDDANKCWWITLTDLDPAVEYAFQYYVVTSDGTSVRLADPYSRKILDPWNDQYIDESVYPGLREYPSEYTFDPVTVFTTNPYKYDWEVTDFTIKNRDNLVIYELLVRDFTEEGTIKAATERLDYLLSLGVNAIELMPIQEFDGNISWGYNPSFFFAFDKAYGTEEDYCRFIDECHKRGIAVFLDVVYNHATGNHPYCKLWWNSSTSKPLANNPWFNVDAPHPYSVFNDFNHECTEVRNYIKRNLQFLLTEYKIDGFRFDLTKGFTQQSSTESSASNYDASRIAILKDYHAAIKAVRPDACMICEHFCAENEEKELGQNGIMVWRKLNNAYSQTAMGYQESSSFTDLYADNNRMPYNSLVGFMESHDEERTQYKAVTYGISSIAGNLETRMNQAICNAAMFLTVPGPKMIWQFGELGYDISGGNGDTDPKEPHWEYYDVPARHNLYAAYSKLNTLRNSYPELFATNASFSWNATQNDWGGGRYVYLSTANGDKHVVVAANFTDNSSTLTLNFAHTGTWNELLSGSQLNATNTTYRLSVPAHNCVVYTDFTVSGIEDITADKTTLAVYPNPATEYVYVGQNGTLTVMNLSGKIVAETYGNSIDVRNLPQGIYLLKMESNGQSQVAKFIKK</sequence>
<proteinExistence type="inferred from homology"/>
<dbReference type="PANTHER" id="PTHR43002">
    <property type="entry name" value="GLYCOGEN DEBRANCHING ENZYME"/>
    <property type="match status" value="1"/>
</dbReference>
<dbReference type="SUPFAM" id="SSF81296">
    <property type="entry name" value="E set domains"/>
    <property type="match status" value="1"/>
</dbReference>
<dbReference type="InterPro" id="IPR013783">
    <property type="entry name" value="Ig-like_fold"/>
</dbReference>
<gene>
    <name evidence="4" type="ORF">H9982_07035</name>
</gene>
<comment type="similarity">
    <text evidence="1">Belongs to the glycosyl hydrolase 13 family.</text>
</comment>
<dbReference type="InterPro" id="IPR026444">
    <property type="entry name" value="Secre_tail"/>
</dbReference>
<dbReference type="SMART" id="SM00642">
    <property type="entry name" value="Aamy"/>
    <property type="match status" value="1"/>
</dbReference>
<dbReference type="NCBIfam" id="TIGR04183">
    <property type="entry name" value="Por_Secre_tail"/>
    <property type="match status" value="1"/>
</dbReference>
<comment type="caution">
    <text evidence="4">The sequence shown here is derived from an EMBL/GenBank/DDBJ whole genome shotgun (WGS) entry which is preliminary data.</text>
</comment>
<reference evidence="4" key="1">
    <citation type="journal article" date="2021" name="PeerJ">
        <title>Extensive microbial diversity within the chicken gut microbiome revealed by metagenomics and culture.</title>
        <authorList>
            <person name="Gilroy R."/>
            <person name="Ravi A."/>
            <person name="Getino M."/>
            <person name="Pursley I."/>
            <person name="Horton D.L."/>
            <person name="Alikhan N.F."/>
            <person name="Baker D."/>
            <person name="Gharbi K."/>
            <person name="Hall N."/>
            <person name="Watson M."/>
            <person name="Adriaenssens E.M."/>
            <person name="Foster-Nyarko E."/>
            <person name="Jarju S."/>
            <person name="Secka A."/>
            <person name="Antonio M."/>
            <person name="Oren A."/>
            <person name="Chaudhuri R.R."/>
            <person name="La Ragione R."/>
            <person name="Hildebrand F."/>
            <person name="Pallen M.J."/>
        </authorList>
    </citation>
    <scope>NUCLEOTIDE SEQUENCE</scope>
    <source>
        <strain evidence="4">ChiHjej12B11-16260</strain>
    </source>
</reference>
<dbReference type="Proteomes" id="UP000824246">
    <property type="component" value="Unassembled WGS sequence"/>
</dbReference>
<dbReference type="Gene3D" id="2.60.40.10">
    <property type="entry name" value="Immunoglobulins"/>
    <property type="match status" value="1"/>
</dbReference>
<feature type="chain" id="PRO_5039520600" evidence="2">
    <location>
        <begin position="21"/>
        <end position="916"/>
    </location>
</feature>
<dbReference type="Pfam" id="PF18962">
    <property type="entry name" value="Por_Secre_tail"/>
    <property type="match status" value="1"/>
</dbReference>
<feature type="signal peptide" evidence="2">
    <location>
        <begin position="1"/>
        <end position="20"/>
    </location>
</feature>
<protein>
    <submittedName>
        <fullName evidence="4">T9SS type A sorting domain-containing protein</fullName>
    </submittedName>
</protein>
<dbReference type="AlphaFoldDB" id="A0A9D1VS19"/>
<dbReference type="EMBL" id="DXFB01000181">
    <property type="protein sequence ID" value="HIX45959.1"/>
    <property type="molecule type" value="Genomic_DNA"/>
</dbReference>
<evidence type="ECO:0000256" key="1">
    <source>
        <dbReference type="ARBA" id="ARBA00008061"/>
    </source>
</evidence>
<dbReference type="InterPro" id="IPR013780">
    <property type="entry name" value="Glyco_hydro_b"/>
</dbReference>
<dbReference type="Pfam" id="PF00128">
    <property type="entry name" value="Alpha-amylase"/>
    <property type="match status" value="2"/>
</dbReference>
<dbReference type="InterPro" id="IPR017853">
    <property type="entry name" value="GH"/>
</dbReference>
<dbReference type="SUPFAM" id="SSF51445">
    <property type="entry name" value="(Trans)glycosidases"/>
    <property type="match status" value="1"/>
</dbReference>
<accession>A0A9D1VS19</accession>
<dbReference type="InterPro" id="IPR006047">
    <property type="entry name" value="GH13_cat_dom"/>
</dbReference>
<feature type="domain" description="Glycosyl hydrolase family 13 catalytic" evidence="3">
    <location>
        <begin position="391"/>
        <end position="743"/>
    </location>
</feature>